<dbReference type="GO" id="GO:0000287">
    <property type="term" value="F:magnesium ion binding"/>
    <property type="evidence" value="ECO:0007669"/>
    <property type="project" value="UniProtKB-UniRule"/>
</dbReference>
<dbReference type="InterPro" id="IPR005882">
    <property type="entry name" value="Bifunctional_GlmU"/>
</dbReference>
<dbReference type="GO" id="GO:0005737">
    <property type="term" value="C:cytoplasm"/>
    <property type="evidence" value="ECO:0007669"/>
    <property type="project" value="UniProtKB-SubCell"/>
</dbReference>
<dbReference type="SUPFAM" id="SSF51161">
    <property type="entry name" value="Trimeric LpxA-like enzymes"/>
    <property type="match status" value="1"/>
</dbReference>
<comment type="catalytic activity">
    <reaction evidence="16 18">
        <text>N-acetyl-alpha-D-glucosamine 1-phosphate + UTP + H(+) = UDP-N-acetyl-alpha-D-glucosamine + diphosphate</text>
        <dbReference type="Rhea" id="RHEA:13509"/>
        <dbReference type="ChEBI" id="CHEBI:15378"/>
        <dbReference type="ChEBI" id="CHEBI:33019"/>
        <dbReference type="ChEBI" id="CHEBI:46398"/>
        <dbReference type="ChEBI" id="CHEBI:57705"/>
        <dbReference type="ChEBI" id="CHEBI:57776"/>
        <dbReference type="EC" id="2.7.7.23"/>
    </reaction>
</comment>
<feature type="binding site" evidence="18">
    <location>
        <position position="338"/>
    </location>
    <ligand>
        <name>UDP-N-acetyl-alpha-D-glucosamine</name>
        <dbReference type="ChEBI" id="CHEBI:57705"/>
    </ligand>
</feature>
<comment type="subunit">
    <text evidence="18">Homotrimer.</text>
</comment>
<dbReference type="SUPFAM" id="SSF53448">
    <property type="entry name" value="Nucleotide-diphospho-sugar transferases"/>
    <property type="match status" value="1"/>
</dbReference>
<dbReference type="GO" id="GO:0006048">
    <property type="term" value="P:UDP-N-acetylglucosamine biosynthetic process"/>
    <property type="evidence" value="ECO:0007669"/>
    <property type="project" value="UniProtKB-UniPathway"/>
</dbReference>
<dbReference type="CDD" id="cd03353">
    <property type="entry name" value="LbH_GlmU_C"/>
    <property type="match status" value="1"/>
</dbReference>
<comment type="pathway">
    <text evidence="18">Nucleotide-sugar biosynthesis; UDP-N-acetyl-alpha-D-glucosamine biosynthesis; N-acetyl-alpha-D-glucosamine 1-phosphate from alpha-D-glucosamine 6-phosphate (route II): step 2/2.</text>
</comment>
<dbReference type="Pfam" id="PF00132">
    <property type="entry name" value="Hexapep"/>
    <property type="match status" value="1"/>
</dbReference>
<evidence type="ECO:0000256" key="4">
    <source>
        <dbReference type="ARBA" id="ARBA00022490"/>
    </source>
</evidence>
<evidence type="ECO:0000259" key="19">
    <source>
        <dbReference type="Pfam" id="PF12804"/>
    </source>
</evidence>
<evidence type="ECO:0000256" key="2">
    <source>
        <dbReference type="ARBA" id="ARBA00007707"/>
    </source>
</evidence>
<comment type="catalytic activity">
    <reaction evidence="15 18">
        <text>alpha-D-glucosamine 1-phosphate + acetyl-CoA = N-acetyl-alpha-D-glucosamine 1-phosphate + CoA + H(+)</text>
        <dbReference type="Rhea" id="RHEA:13725"/>
        <dbReference type="ChEBI" id="CHEBI:15378"/>
        <dbReference type="ChEBI" id="CHEBI:57287"/>
        <dbReference type="ChEBI" id="CHEBI:57288"/>
        <dbReference type="ChEBI" id="CHEBI:57776"/>
        <dbReference type="ChEBI" id="CHEBI:58516"/>
        <dbReference type="EC" id="2.3.1.157"/>
    </reaction>
</comment>
<feature type="binding site" evidence="18">
    <location>
        <position position="445"/>
    </location>
    <ligand>
        <name>acetyl-CoA</name>
        <dbReference type="ChEBI" id="CHEBI:57288"/>
    </ligand>
</feature>
<protein>
    <recommendedName>
        <fullName evidence="18">Bifunctional protein GlmU</fullName>
    </recommendedName>
    <domain>
        <recommendedName>
            <fullName evidence="18">UDP-N-acetylglucosamine pyrophosphorylase</fullName>
            <ecNumber evidence="18">2.7.7.23</ecNumber>
        </recommendedName>
        <alternativeName>
            <fullName evidence="18">N-acetylglucosamine-1-phosphate uridyltransferase</fullName>
        </alternativeName>
    </domain>
    <domain>
        <recommendedName>
            <fullName evidence="18">Glucosamine-1-phosphate N-acetyltransferase</fullName>
            <ecNumber evidence="18">2.3.1.157</ecNumber>
        </recommendedName>
    </domain>
</protein>
<dbReference type="CDD" id="cd02540">
    <property type="entry name" value="GT2_GlmU_N_bac"/>
    <property type="match status" value="1"/>
</dbReference>
<dbReference type="GO" id="GO:0000902">
    <property type="term" value="P:cell morphogenesis"/>
    <property type="evidence" value="ECO:0007669"/>
    <property type="project" value="UniProtKB-UniRule"/>
</dbReference>
<comment type="caution">
    <text evidence="20">The sequence shown here is derived from an EMBL/GenBank/DDBJ whole genome shotgun (WGS) entry which is preliminary data.</text>
</comment>
<dbReference type="GO" id="GO:0031470">
    <property type="term" value="C:carboxysome"/>
    <property type="evidence" value="ECO:0007669"/>
    <property type="project" value="UniProtKB-ARBA"/>
</dbReference>
<dbReference type="GO" id="GO:0019134">
    <property type="term" value="F:glucosamine-1-phosphate N-acetyltransferase activity"/>
    <property type="evidence" value="ECO:0007669"/>
    <property type="project" value="UniProtKB-UniRule"/>
</dbReference>
<keyword evidence="7 18" id="KW-0479">Metal-binding</keyword>
<dbReference type="UniPathway" id="UPA00113">
    <property type="reaction ID" value="UER00532"/>
</dbReference>
<feature type="region of interest" description="N-acetyltransferase" evidence="18">
    <location>
        <begin position="257"/>
        <end position="467"/>
    </location>
</feature>
<dbReference type="InterPro" id="IPR025877">
    <property type="entry name" value="MobA-like_NTP_Trfase"/>
</dbReference>
<organism evidence="20 21">
    <name type="scientific">Lyngbya aestuarii BL J</name>
    <dbReference type="NCBI Taxonomy" id="1348334"/>
    <lineage>
        <taxon>Bacteria</taxon>
        <taxon>Bacillati</taxon>
        <taxon>Cyanobacteriota</taxon>
        <taxon>Cyanophyceae</taxon>
        <taxon>Oscillatoriophycideae</taxon>
        <taxon>Oscillatoriales</taxon>
        <taxon>Microcoleaceae</taxon>
        <taxon>Lyngbya</taxon>
    </lineage>
</organism>
<comment type="similarity">
    <text evidence="3 18">In the N-terminal section; belongs to the N-acetylglucosamine-1-phosphate uridyltransferase family.</text>
</comment>
<keyword evidence="9 18" id="KW-0460">Magnesium</keyword>
<comment type="function">
    <text evidence="17 18">Catalyzes the last two sequential reactions in the de novo biosynthetic pathway for UDP-N-acetylglucosamine (UDP-GlcNAc). The C-terminal domain catalyzes the transfer of acetyl group from acetyl coenzyme A to glucosamine-1-phosphate (GlcN-1-P) to produce N-acetylglucosamine-1-phosphate (GlcNAc-1-P), which is converted into UDP-GlcNAc by the transfer of uridine 5-monophosphate (from uridine 5-triphosphate), a reaction catalyzed by the N-terminal domain.</text>
</comment>
<comment type="pathway">
    <text evidence="18">Bacterial outer membrane biogenesis; LPS lipid A biosynthesis.</text>
</comment>
<dbReference type="InterPro" id="IPR029044">
    <property type="entry name" value="Nucleotide-diphossugar_trans"/>
</dbReference>
<dbReference type="PANTHER" id="PTHR43584:SF3">
    <property type="entry name" value="BIFUNCTIONAL PROTEIN GLMU"/>
    <property type="match status" value="1"/>
</dbReference>
<evidence type="ECO:0000256" key="14">
    <source>
        <dbReference type="ARBA" id="ARBA00023316"/>
    </source>
</evidence>
<feature type="binding site" evidence="18">
    <location>
        <position position="410"/>
    </location>
    <ligand>
        <name>acetyl-CoA</name>
        <dbReference type="ChEBI" id="CHEBI:57288"/>
    </ligand>
</feature>
<sequence>MVAVAILAAGRGTRMKSDLPKVLHQLGDRTLVQRVIDSCVRVQPNRRLVIVGYRGDLVQESLLKSQNSEDQATDSPLEFIEQTEQLGTGHAVQQLLPHLKGFSGDLLVLNGDVPLLRPHTLEELVKIHQQQGNAATILTAHLPNPKGYGRVFCDSKNIVSQIVEERDCTNAQRQNSRINAGIYCFNWPQLEKILPQLKAENDQQEYYLTDAVFFLNPVMAVDVEDFREIIGINNRKHLTTAYQVLQEWVKDEWMAEGVTLLDPASITIDDTVQLEPDVVIEPQTHLRGNTTVKTGSRIGPGSLIENSQIGKNVTVLFSVVSDSIVADGTRIGPYAHLRGHAEVGENCRIGNFVELKKTQLGDRTNVSHLSYLGDATVGNKVNIGAGTITANYDGVNKHKTNIGDRTKTGSNSVLVAPLTLGEDVTVAAGSTVTEDVPDDSLVIARERQVVKPGWRMNAEKTEQPKAE</sequence>
<evidence type="ECO:0000256" key="8">
    <source>
        <dbReference type="ARBA" id="ARBA00022737"/>
    </source>
</evidence>
<reference evidence="20 21" key="1">
    <citation type="journal article" date="2013" name="Front. Microbiol.">
        <title>Comparative genomic analyses of the cyanobacterium, Lyngbya aestuarii BL J, a powerful hydrogen producer.</title>
        <authorList>
            <person name="Kothari A."/>
            <person name="Vaughn M."/>
            <person name="Garcia-Pichel F."/>
        </authorList>
    </citation>
    <scope>NUCLEOTIDE SEQUENCE [LARGE SCALE GENOMIC DNA]</scope>
    <source>
        <strain evidence="20 21">BL J</strain>
    </source>
</reference>
<dbReference type="PATRIC" id="fig|1348334.3.peg.1509"/>
<feature type="binding site" evidence="18">
    <location>
        <begin position="87"/>
        <end position="88"/>
    </location>
    <ligand>
        <name>UDP-N-acetyl-alpha-D-glucosamine</name>
        <dbReference type="ChEBI" id="CHEBI:57705"/>
    </ligand>
</feature>
<feature type="binding site" evidence="18">
    <location>
        <position position="356"/>
    </location>
    <ligand>
        <name>UDP-N-acetyl-alpha-D-glucosamine</name>
        <dbReference type="ChEBI" id="CHEBI:57705"/>
    </ligand>
</feature>
<keyword evidence="10 18" id="KW-0133">Cell shape</keyword>
<dbReference type="OrthoDB" id="9775031at2"/>
<evidence type="ECO:0000256" key="18">
    <source>
        <dbReference type="HAMAP-Rule" id="MF_01631"/>
    </source>
</evidence>
<dbReference type="GO" id="GO:0003977">
    <property type="term" value="F:UDP-N-acetylglucosamine diphosphorylase activity"/>
    <property type="evidence" value="ECO:0007669"/>
    <property type="project" value="UniProtKB-UniRule"/>
</dbReference>
<dbReference type="GO" id="GO:0043886">
    <property type="term" value="F:structural constituent of carboxysome shell"/>
    <property type="evidence" value="ECO:0007669"/>
    <property type="project" value="UniProtKB-ARBA"/>
</dbReference>
<dbReference type="NCBIfam" id="TIGR01173">
    <property type="entry name" value="glmU"/>
    <property type="match status" value="1"/>
</dbReference>
<keyword evidence="11 18" id="KW-0573">Peptidoglycan synthesis</keyword>
<dbReference type="GO" id="GO:0071555">
    <property type="term" value="P:cell wall organization"/>
    <property type="evidence" value="ECO:0007669"/>
    <property type="project" value="UniProtKB-KW"/>
</dbReference>
<dbReference type="InterPro" id="IPR038009">
    <property type="entry name" value="GlmU_C_LbH"/>
</dbReference>
<evidence type="ECO:0000256" key="12">
    <source>
        <dbReference type="ARBA" id="ARBA00023268"/>
    </source>
</evidence>
<feature type="binding site" evidence="18">
    <location>
        <begin position="391"/>
        <end position="392"/>
    </location>
    <ligand>
        <name>acetyl-CoA</name>
        <dbReference type="ChEBI" id="CHEBI:57288"/>
    </ligand>
</feature>
<feature type="binding site" evidence="18">
    <location>
        <position position="164"/>
    </location>
    <ligand>
        <name>UDP-N-acetyl-alpha-D-glucosamine</name>
        <dbReference type="ChEBI" id="CHEBI:57705"/>
    </ligand>
</feature>
<feature type="binding site" evidence="18">
    <location>
        <position position="233"/>
    </location>
    <ligand>
        <name>Mg(2+)</name>
        <dbReference type="ChEBI" id="CHEBI:18420"/>
    </ligand>
</feature>
<dbReference type="EMBL" id="AUZM01000010">
    <property type="protein sequence ID" value="ERT08525.1"/>
    <property type="molecule type" value="Genomic_DNA"/>
</dbReference>
<dbReference type="Gene3D" id="2.160.10.10">
    <property type="entry name" value="Hexapeptide repeat proteins"/>
    <property type="match status" value="1"/>
</dbReference>
<keyword evidence="21" id="KW-1185">Reference proteome</keyword>
<dbReference type="PANTHER" id="PTHR43584">
    <property type="entry name" value="NUCLEOTIDYL TRANSFERASE"/>
    <property type="match status" value="1"/>
</dbReference>
<gene>
    <name evidence="18 20" type="primary">glmU</name>
    <name evidence="20" type="ORF">M595_1545</name>
</gene>
<evidence type="ECO:0000256" key="13">
    <source>
        <dbReference type="ARBA" id="ARBA00023315"/>
    </source>
</evidence>
<evidence type="ECO:0000256" key="1">
    <source>
        <dbReference type="ARBA" id="ARBA00004496"/>
    </source>
</evidence>
<dbReference type="EC" id="2.7.7.23" evidence="18"/>
<comment type="caution">
    <text evidence="18">Lacks conserved residue(s) required for the propagation of feature annotation.</text>
</comment>
<proteinExistence type="inferred from homology"/>
<comment type="pathway">
    <text evidence="18">Nucleotide-sugar biosynthesis; UDP-N-acetyl-alpha-D-glucosamine biosynthesis; UDP-N-acetyl-alpha-D-glucosamine from N-acetyl-alpha-D-glucosamine 1-phosphate: step 1/1.</text>
</comment>
<keyword evidence="13 18" id="KW-0012">Acyltransferase</keyword>
<feature type="binding site" evidence="18">
    <location>
        <position position="233"/>
    </location>
    <ligand>
        <name>UDP-N-acetyl-alpha-D-glucosamine</name>
        <dbReference type="ChEBI" id="CHEBI:57705"/>
    </ligand>
</feature>
<feature type="binding site" evidence="18">
    <location>
        <position position="82"/>
    </location>
    <ligand>
        <name>UDP-N-acetyl-alpha-D-glucosamine</name>
        <dbReference type="ChEBI" id="CHEBI:57705"/>
    </ligand>
</feature>
<evidence type="ECO:0000256" key="3">
    <source>
        <dbReference type="ARBA" id="ARBA00007947"/>
    </source>
</evidence>
<feature type="binding site" evidence="18">
    <location>
        <position position="371"/>
    </location>
    <ligand>
        <name>UDP-N-acetyl-alpha-D-glucosamine</name>
        <dbReference type="ChEBI" id="CHEBI:57705"/>
    </ligand>
</feature>
<name>U7QN56_9CYAN</name>
<accession>U7QN56</accession>
<dbReference type="EC" id="2.3.1.157" evidence="18"/>
<evidence type="ECO:0000256" key="17">
    <source>
        <dbReference type="ARBA" id="ARBA00049628"/>
    </source>
</evidence>
<feature type="domain" description="MobA-like NTP transferase" evidence="19">
    <location>
        <begin position="5"/>
        <end position="140"/>
    </location>
</feature>
<dbReference type="NCBIfam" id="NF010940">
    <property type="entry name" value="PRK14360.1"/>
    <property type="match status" value="1"/>
</dbReference>
<dbReference type="Proteomes" id="UP000017127">
    <property type="component" value="Unassembled WGS sequence"/>
</dbReference>
<dbReference type="HAMAP" id="MF_01631">
    <property type="entry name" value="GlmU"/>
    <property type="match status" value="1"/>
</dbReference>
<dbReference type="UniPathway" id="UPA00973"/>
<keyword evidence="14 18" id="KW-0961">Cell wall biogenesis/degradation</keyword>
<feature type="active site" description="Proton acceptor" evidence="18">
    <location>
        <position position="368"/>
    </location>
</feature>
<feature type="region of interest" description="Linker" evidence="18">
    <location>
        <begin position="236"/>
        <end position="256"/>
    </location>
</feature>
<evidence type="ECO:0000313" key="20">
    <source>
        <dbReference type="EMBL" id="ERT08525.1"/>
    </source>
</evidence>
<comment type="subcellular location">
    <subcellularLocation>
        <location evidence="1 18">Cytoplasm</location>
    </subcellularLocation>
</comment>
<evidence type="ECO:0000256" key="5">
    <source>
        <dbReference type="ARBA" id="ARBA00022679"/>
    </source>
</evidence>
<feature type="binding site" evidence="18">
    <location>
        <position position="179"/>
    </location>
    <ligand>
        <name>UDP-N-acetyl-alpha-D-glucosamine</name>
        <dbReference type="ChEBI" id="CHEBI:57705"/>
    </ligand>
</feature>
<feature type="binding site" evidence="18">
    <location>
        <begin position="7"/>
        <end position="10"/>
    </location>
    <ligand>
        <name>UDP-N-acetyl-alpha-D-glucosamine</name>
        <dbReference type="ChEBI" id="CHEBI:57705"/>
    </ligand>
</feature>
<feature type="binding site" evidence="18">
    <location>
        <position position="382"/>
    </location>
    <ligand>
        <name>UDP-N-acetyl-alpha-D-glucosamine</name>
        <dbReference type="ChEBI" id="CHEBI:57705"/>
    </ligand>
</feature>
<dbReference type="RefSeq" id="WP_023065347.1">
    <property type="nucleotide sequence ID" value="NZ_AUZM01000010.1"/>
</dbReference>
<feature type="binding site" evidence="18">
    <location>
        <position position="428"/>
    </location>
    <ligand>
        <name>acetyl-CoA</name>
        <dbReference type="ChEBI" id="CHEBI:57288"/>
    </ligand>
</feature>
<feature type="binding site" evidence="18">
    <location>
        <position position="385"/>
    </location>
    <ligand>
        <name>acetyl-CoA</name>
        <dbReference type="ChEBI" id="CHEBI:57288"/>
    </ligand>
</feature>
<evidence type="ECO:0000256" key="6">
    <source>
        <dbReference type="ARBA" id="ARBA00022695"/>
    </source>
</evidence>
<dbReference type="GO" id="GO:0009245">
    <property type="term" value="P:lipid A biosynthetic process"/>
    <property type="evidence" value="ECO:0007669"/>
    <property type="project" value="UniProtKB-UniRule"/>
</dbReference>
<feature type="binding site" evidence="18">
    <location>
        <position position="149"/>
    </location>
    <ligand>
        <name>UDP-N-acetyl-alpha-D-glucosamine</name>
        <dbReference type="ChEBI" id="CHEBI:57705"/>
    </ligand>
</feature>
<dbReference type="GO" id="GO:0016020">
    <property type="term" value="C:membrane"/>
    <property type="evidence" value="ECO:0007669"/>
    <property type="project" value="GOC"/>
</dbReference>
<dbReference type="GO" id="GO:0008360">
    <property type="term" value="P:regulation of cell shape"/>
    <property type="evidence" value="ECO:0007669"/>
    <property type="project" value="UniProtKB-KW"/>
</dbReference>
<keyword evidence="6 18" id="KW-0548">Nucleotidyltransferase</keyword>
<evidence type="ECO:0000256" key="7">
    <source>
        <dbReference type="ARBA" id="ARBA00022723"/>
    </source>
</evidence>
<evidence type="ECO:0000256" key="10">
    <source>
        <dbReference type="ARBA" id="ARBA00022960"/>
    </source>
</evidence>
<evidence type="ECO:0000256" key="11">
    <source>
        <dbReference type="ARBA" id="ARBA00022984"/>
    </source>
</evidence>
<keyword evidence="12 18" id="KW-0511">Multifunctional enzyme</keyword>
<dbReference type="Gene3D" id="3.90.550.10">
    <property type="entry name" value="Spore Coat Polysaccharide Biosynthesis Protein SpsA, Chain A"/>
    <property type="match status" value="1"/>
</dbReference>
<evidence type="ECO:0000256" key="15">
    <source>
        <dbReference type="ARBA" id="ARBA00048247"/>
    </source>
</evidence>
<dbReference type="InterPro" id="IPR011004">
    <property type="entry name" value="Trimer_LpxA-like_sf"/>
</dbReference>
<dbReference type="AlphaFoldDB" id="U7QN56"/>
<feature type="region of interest" description="Pyrophosphorylase" evidence="18">
    <location>
        <begin position="1"/>
        <end position="235"/>
    </location>
</feature>
<feature type="binding site" evidence="18">
    <location>
        <position position="21"/>
    </location>
    <ligand>
        <name>UDP-N-acetyl-alpha-D-glucosamine</name>
        <dbReference type="ChEBI" id="CHEBI:57705"/>
    </ligand>
</feature>
<keyword evidence="8 18" id="KW-0677">Repeat</keyword>
<evidence type="ECO:0000313" key="21">
    <source>
        <dbReference type="Proteomes" id="UP000017127"/>
    </source>
</evidence>
<dbReference type="GO" id="GO:0009252">
    <property type="term" value="P:peptidoglycan biosynthetic process"/>
    <property type="evidence" value="ECO:0007669"/>
    <property type="project" value="UniProtKB-UniRule"/>
</dbReference>
<evidence type="ECO:0000256" key="9">
    <source>
        <dbReference type="ARBA" id="ARBA00022842"/>
    </source>
</evidence>
<dbReference type="InterPro" id="IPR001451">
    <property type="entry name" value="Hexapep"/>
</dbReference>
<keyword evidence="5 18" id="KW-0808">Transferase</keyword>
<keyword evidence="4 18" id="KW-0963">Cytoplasm</keyword>
<comment type="cofactor">
    <cofactor evidence="18">
        <name>Mg(2+)</name>
        <dbReference type="ChEBI" id="CHEBI:18420"/>
    </cofactor>
    <text evidence="18">Binds 1 Mg(2+) ion per subunit.</text>
</comment>
<dbReference type="InterPro" id="IPR050065">
    <property type="entry name" value="GlmU-like"/>
</dbReference>
<comment type="similarity">
    <text evidence="2 18">In the C-terminal section; belongs to the transferase hexapeptide repeat family.</text>
</comment>
<evidence type="ECO:0000256" key="16">
    <source>
        <dbReference type="ARBA" id="ARBA00048493"/>
    </source>
</evidence>
<feature type="binding site" evidence="18">
    <location>
        <position position="112"/>
    </location>
    <ligand>
        <name>Mg(2+)</name>
        <dbReference type="ChEBI" id="CHEBI:18420"/>
    </ligand>
</feature>
<dbReference type="Pfam" id="PF12804">
    <property type="entry name" value="NTP_transf_3"/>
    <property type="match status" value="1"/>
</dbReference>